<reference evidence="1" key="1">
    <citation type="journal article" date="2021" name="Nat. Commun.">
        <title>Genetic determinants of endophytism in the Arabidopsis root mycobiome.</title>
        <authorList>
            <person name="Mesny F."/>
            <person name="Miyauchi S."/>
            <person name="Thiergart T."/>
            <person name="Pickel B."/>
            <person name="Atanasova L."/>
            <person name="Karlsson M."/>
            <person name="Huettel B."/>
            <person name="Barry K.W."/>
            <person name="Haridas S."/>
            <person name="Chen C."/>
            <person name="Bauer D."/>
            <person name="Andreopoulos W."/>
            <person name="Pangilinan J."/>
            <person name="LaButti K."/>
            <person name="Riley R."/>
            <person name="Lipzen A."/>
            <person name="Clum A."/>
            <person name="Drula E."/>
            <person name="Henrissat B."/>
            <person name="Kohler A."/>
            <person name="Grigoriev I.V."/>
            <person name="Martin F.M."/>
            <person name="Hacquard S."/>
        </authorList>
    </citation>
    <scope>NUCLEOTIDE SEQUENCE</scope>
    <source>
        <strain evidence="1">MPI-CAGE-AT-0016</strain>
    </source>
</reference>
<accession>A0A8K0TIY3</accession>
<name>A0A8K0TIY3_9PEZI</name>
<protein>
    <submittedName>
        <fullName evidence="1">Uncharacterized protein</fullName>
    </submittedName>
</protein>
<proteinExistence type="predicted"/>
<gene>
    <name evidence="1" type="ORF">B0T11DRAFT_296042</name>
</gene>
<dbReference type="AlphaFoldDB" id="A0A8K0TIY3"/>
<organism evidence="1 2">
    <name type="scientific">Plectosphaerella cucumerina</name>
    <dbReference type="NCBI Taxonomy" id="40658"/>
    <lineage>
        <taxon>Eukaryota</taxon>
        <taxon>Fungi</taxon>
        <taxon>Dikarya</taxon>
        <taxon>Ascomycota</taxon>
        <taxon>Pezizomycotina</taxon>
        <taxon>Sordariomycetes</taxon>
        <taxon>Hypocreomycetidae</taxon>
        <taxon>Glomerellales</taxon>
        <taxon>Plectosphaerellaceae</taxon>
        <taxon>Plectosphaerella</taxon>
    </lineage>
</organism>
<dbReference type="Proteomes" id="UP000813385">
    <property type="component" value="Unassembled WGS sequence"/>
</dbReference>
<dbReference type="EMBL" id="JAGPXD010000002">
    <property type="protein sequence ID" value="KAH7368375.1"/>
    <property type="molecule type" value="Genomic_DNA"/>
</dbReference>
<evidence type="ECO:0000313" key="1">
    <source>
        <dbReference type="EMBL" id="KAH7368375.1"/>
    </source>
</evidence>
<sequence>MPVLHSAGISVQLLACVSGPLQPMTVPGGEAPPRRVIAMVTSEGPSSGPISGVAASTVSAARSRQAHWRTRRAWRTWRVPDDRTGESLDLTSSMYGRGMRELAGLALDRKPGCWTGLTASSLAFRAADDVLAHSVAEGALRDRSTSVKREGLDCEGISEDFAARIVDCTE</sequence>
<evidence type="ECO:0000313" key="2">
    <source>
        <dbReference type="Proteomes" id="UP000813385"/>
    </source>
</evidence>
<keyword evidence="2" id="KW-1185">Reference proteome</keyword>
<comment type="caution">
    <text evidence="1">The sequence shown here is derived from an EMBL/GenBank/DDBJ whole genome shotgun (WGS) entry which is preliminary data.</text>
</comment>